<evidence type="ECO:0000256" key="1">
    <source>
        <dbReference type="SAM" id="MobiDB-lite"/>
    </source>
</evidence>
<evidence type="ECO:0000313" key="3">
    <source>
        <dbReference type="Proteomes" id="UP000619355"/>
    </source>
</evidence>
<accession>A0A919F2W9</accession>
<proteinExistence type="predicted"/>
<reference evidence="3" key="1">
    <citation type="journal article" date="2019" name="Int. J. Syst. Evol. Microbiol.">
        <title>The Global Catalogue of Microorganisms (GCM) 10K type strain sequencing project: providing services to taxonomists for standard genome sequencing and annotation.</title>
        <authorList>
            <consortium name="The Broad Institute Genomics Platform"/>
            <consortium name="The Broad Institute Genome Sequencing Center for Infectious Disease"/>
            <person name="Wu L."/>
            <person name="Ma J."/>
        </authorList>
    </citation>
    <scope>NUCLEOTIDE SEQUENCE [LARGE SCALE GENOMIC DNA]</scope>
    <source>
        <strain evidence="3">JCM 4253</strain>
    </source>
</reference>
<evidence type="ECO:0000313" key="2">
    <source>
        <dbReference type="EMBL" id="GHG74048.1"/>
    </source>
</evidence>
<keyword evidence="3" id="KW-1185">Reference proteome</keyword>
<feature type="region of interest" description="Disordered" evidence="1">
    <location>
        <begin position="1"/>
        <end position="26"/>
    </location>
</feature>
<name>A0A919F2W9_9ACTN</name>
<organism evidence="2 3">
    <name type="scientific">Streptomyces capoamus</name>
    <dbReference type="NCBI Taxonomy" id="68183"/>
    <lineage>
        <taxon>Bacteria</taxon>
        <taxon>Bacillati</taxon>
        <taxon>Actinomycetota</taxon>
        <taxon>Actinomycetes</taxon>
        <taxon>Kitasatosporales</taxon>
        <taxon>Streptomycetaceae</taxon>
        <taxon>Streptomyces</taxon>
    </lineage>
</organism>
<gene>
    <name evidence="2" type="ORF">GCM10018980_70700</name>
</gene>
<dbReference type="EMBL" id="BNBF01000034">
    <property type="protein sequence ID" value="GHG74048.1"/>
    <property type="molecule type" value="Genomic_DNA"/>
</dbReference>
<feature type="compositionally biased region" description="Basic and acidic residues" evidence="1">
    <location>
        <begin position="16"/>
        <end position="25"/>
    </location>
</feature>
<comment type="caution">
    <text evidence="2">The sequence shown here is derived from an EMBL/GenBank/DDBJ whole genome shotgun (WGS) entry which is preliminary data.</text>
</comment>
<dbReference type="AlphaFoldDB" id="A0A919F2W9"/>
<protein>
    <submittedName>
        <fullName evidence="2">Uncharacterized protein</fullName>
    </submittedName>
</protein>
<dbReference type="Proteomes" id="UP000619355">
    <property type="component" value="Unassembled WGS sequence"/>
</dbReference>
<sequence length="100" mass="11000">MRVTAVAQHPPAGRSSHCELPRQRDPLTPFRPVTALRGAGVPPTQLIRRWLLDADADQPLEHLDLSGVPEVAAARRRWAGVSGAHRAREIVGRLRMLTTS</sequence>